<dbReference type="InterPro" id="IPR032675">
    <property type="entry name" value="LRR_dom_sf"/>
</dbReference>
<dbReference type="PANTHER" id="PTHR31293">
    <property type="entry name" value="RNI-LIKE SUPERFAMILY PROTEIN"/>
    <property type="match status" value="1"/>
</dbReference>
<dbReference type="SUPFAM" id="SSF81383">
    <property type="entry name" value="F-box domain"/>
    <property type="match status" value="1"/>
</dbReference>
<dbReference type="Pfam" id="PF00646">
    <property type="entry name" value="F-box"/>
    <property type="match status" value="1"/>
</dbReference>
<evidence type="ECO:0000313" key="3">
    <source>
        <dbReference type="Proteomes" id="UP001311915"/>
    </source>
</evidence>
<dbReference type="InterPro" id="IPR055411">
    <property type="entry name" value="LRR_FXL15/At3g58940/PEG3-like"/>
</dbReference>
<dbReference type="InterPro" id="IPR055294">
    <property type="entry name" value="FBL60-like"/>
</dbReference>
<dbReference type="Proteomes" id="UP001311915">
    <property type="component" value="Unassembled WGS sequence"/>
</dbReference>
<dbReference type="SUPFAM" id="SSF52047">
    <property type="entry name" value="RNI-like"/>
    <property type="match status" value="1"/>
</dbReference>
<organism evidence="2 3">
    <name type="scientific">Solanum pinnatisectum</name>
    <name type="common">tansyleaf nightshade</name>
    <dbReference type="NCBI Taxonomy" id="50273"/>
    <lineage>
        <taxon>Eukaryota</taxon>
        <taxon>Viridiplantae</taxon>
        <taxon>Streptophyta</taxon>
        <taxon>Embryophyta</taxon>
        <taxon>Tracheophyta</taxon>
        <taxon>Spermatophyta</taxon>
        <taxon>Magnoliopsida</taxon>
        <taxon>eudicotyledons</taxon>
        <taxon>Gunneridae</taxon>
        <taxon>Pentapetalae</taxon>
        <taxon>asterids</taxon>
        <taxon>lamiids</taxon>
        <taxon>Solanales</taxon>
        <taxon>Solanaceae</taxon>
        <taxon>Solanoideae</taxon>
        <taxon>Solaneae</taxon>
        <taxon>Solanum</taxon>
    </lineage>
</organism>
<comment type="caution">
    <text evidence="2">The sequence shown here is derived from an EMBL/GenBank/DDBJ whole genome shotgun (WGS) entry which is preliminary data.</text>
</comment>
<dbReference type="SMART" id="SM00256">
    <property type="entry name" value="FBOX"/>
    <property type="match status" value="1"/>
</dbReference>
<evidence type="ECO:0000313" key="2">
    <source>
        <dbReference type="EMBL" id="KAK4728270.1"/>
    </source>
</evidence>
<dbReference type="InterPro" id="IPR036047">
    <property type="entry name" value="F-box-like_dom_sf"/>
</dbReference>
<dbReference type="EMBL" id="JAWPEI010000004">
    <property type="protein sequence ID" value="KAK4728270.1"/>
    <property type="molecule type" value="Genomic_DNA"/>
</dbReference>
<dbReference type="Pfam" id="PF24758">
    <property type="entry name" value="LRR_At5g56370"/>
    <property type="match status" value="1"/>
</dbReference>
<reference evidence="2 3" key="1">
    <citation type="submission" date="2023-10" db="EMBL/GenBank/DDBJ databases">
        <title>Genome-Wide Identification Analysis in wild type Solanum Pinnatisectum Reveals Some Genes Defensing Phytophthora Infestans.</title>
        <authorList>
            <person name="Sun C."/>
        </authorList>
    </citation>
    <scope>NUCLEOTIDE SEQUENCE [LARGE SCALE GENOMIC DNA]</scope>
    <source>
        <strain evidence="2">LQN</strain>
        <tissue evidence="2">Leaf</tissue>
    </source>
</reference>
<dbReference type="Gene3D" id="3.80.10.10">
    <property type="entry name" value="Ribonuclease Inhibitor"/>
    <property type="match status" value="1"/>
</dbReference>
<accession>A0AAV9LUW6</accession>
<gene>
    <name evidence="2" type="ORF">R3W88_021258</name>
</gene>
<evidence type="ECO:0000259" key="1">
    <source>
        <dbReference type="PROSITE" id="PS50181"/>
    </source>
</evidence>
<keyword evidence="3" id="KW-1185">Reference proteome</keyword>
<dbReference type="InterPro" id="IPR053781">
    <property type="entry name" value="F-box_AtFBL13-like"/>
</dbReference>
<name>A0AAV9LUW6_9SOLN</name>
<dbReference type="InterPro" id="IPR001810">
    <property type="entry name" value="F-box_dom"/>
</dbReference>
<protein>
    <recommendedName>
        <fullName evidence="1">F-box domain-containing protein</fullName>
    </recommendedName>
</protein>
<feature type="domain" description="F-box" evidence="1">
    <location>
        <begin position="20"/>
        <end position="73"/>
    </location>
</feature>
<dbReference type="Gene3D" id="1.20.1280.50">
    <property type="match status" value="1"/>
</dbReference>
<proteinExistence type="predicted"/>
<dbReference type="PANTHER" id="PTHR31293:SF12">
    <property type="entry name" value="RNI-LIKE SUPERFAMILY PROTEIN"/>
    <property type="match status" value="1"/>
</dbReference>
<sequence>MINPPLLKREKLSVAEIETLDRISQLPDALLVQILSLLPTKDAFTTCVLSKRWHFLWTFVYNLIFTQKSYRDFYEPVVSRDENCSLKIEKFVSFVNHVLNGFVSSKITKFELDATQLFTYTSQIKRWLSFAVEREVKHVVFLSSYTHACVLPESFCNCSSLITLYLRQCCFNDAVIVWKFLKSLKLESVILKDDEILNLLSGCPALERMELDDVGGFRCLKINSSKFKRLDLKNHRLPHDISDRSLEIYAPYLEHLEISGDLGDLQCRLVDVSSLVNAKVNFYISCIKHIRHEREEFISVDDYSCHDYHQSFSILARDYLQKLSCATELTIGSWFTEVPCMWQFNGLLVPELKCKYLTLELCLENFDLNGVAGLLGALPHVETLNIYLTENLLDNYFCDFEENNTDLQSWISSIVFPNLKNITIVNSILVCLNRQKRKWGFRRLVKLSQLLLKKATILKKFLVISKSRMCKKCKKCLTNCWCNFFSDLFDKLYLSRYPTNAKFTFEDQVFRD</sequence>
<dbReference type="AlphaFoldDB" id="A0AAV9LUW6"/>
<dbReference type="PROSITE" id="PS50181">
    <property type="entry name" value="FBOX"/>
    <property type="match status" value="1"/>
</dbReference>
<dbReference type="CDD" id="cd22160">
    <property type="entry name" value="F-box_AtFBL13-like"/>
    <property type="match status" value="1"/>
</dbReference>